<protein>
    <submittedName>
        <fullName evidence="1">Uncharacterized protein</fullName>
    </submittedName>
</protein>
<reference evidence="1" key="1">
    <citation type="submission" date="2014-11" db="EMBL/GenBank/DDBJ databases">
        <authorList>
            <person name="Amaro Gonzalez C."/>
        </authorList>
    </citation>
    <scope>NUCLEOTIDE SEQUENCE</scope>
</reference>
<sequence length="60" mass="6820">MHQMLHLNLAWTSSSFMEDCMYSTDLNNCNTLPWAPTLCTVREVSCLCPQTSKYGVECLT</sequence>
<evidence type="ECO:0000313" key="1">
    <source>
        <dbReference type="EMBL" id="JAH95742.1"/>
    </source>
</evidence>
<organism evidence="1">
    <name type="scientific">Anguilla anguilla</name>
    <name type="common">European freshwater eel</name>
    <name type="synonym">Muraena anguilla</name>
    <dbReference type="NCBI Taxonomy" id="7936"/>
    <lineage>
        <taxon>Eukaryota</taxon>
        <taxon>Metazoa</taxon>
        <taxon>Chordata</taxon>
        <taxon>Craniata</taxon>
        <taxon>Vertebrata</taxon>
        <taxon>Euteleostomi</taxon>
        <taxon>Actinopterygii</taxon>
        <taxon>Neopterygii</taxon>
        <taxon>Teleostei</taxon>
        <taxon>Anguilliformes</taxon>
        <taxon>Anguillidae</taxon>
        <taxon>Anguilla</taxon>
    </lineage>
</organism>
<name>A0A0E9WZ52_ANGAN</name>
<proteinExistence type="predicted"/>
<accession>A0A0E9WZ52</accession>
<dbReference type="EMBL" id="GBXM01012835">
    <property type="protein sequence ID" value="JAH95742.1"/>
    <property type="molecule type" value="Transcribed_RNA"/>
</dbReference>
<dbReference type="AlphaFoldDB" id="A0A0E9WZ52"/>
<reference evidence="1" key="2">
    <citation type="journal article" date="2015" name="Fish Shellfish Immunol.">
        <title>Early steps in the European eel (Anguilla anguilla)-Vibrio vulnificus interaction in the gills: Role of the RtxA13 toxin.</title>
        <authorList>
            <person name="Callol A."/>
            <person name="Pajuelo D."/>
            <person name="Ebbesson L."/>
            <person name="Teles M."/>
            <person name="MacKenzie S."/>
            <person name="Amaro C."/>
        </authorList>
    </citation>
    <scope>NUCLEOTIDE SEQUENCE</scope>
</reference>